<accession>A0A7C9UXU4</accession>
<evidence type="ECO:0000256" key="1">
    <source>
        <dbReference type="ARBA" id="ARBA00001938"/>
    </source>
</evidence>
<evidence type="ECO:0000313" key="5">
    <source>
        <dbReference type="Proteomes" id="UP000480684"/>
    </source>
</evidence>
<dbReference type="RefSeq" id="WP_163681192.1">
    <property type="nucleotide sequence ID" value="NZ_JAAIYP010000039.1"/>
</dbReference>
<protein>
    <submittedName>
        <fullName evidence="4">Dihydrolipoamide acyltransferase</fullName>
    </submittedName>
</protein>
<keyword evidence="4" id="KW-0012">Acyltransferase</keyword>
<dbReference type="Proteomes" id="UP000480684">
    <property type="component" value="Unassembled WGS sequence"/>
</dbReference>
<dbReference type="PROSITE" id="PS50968">
    <property type="entry name" value="BIOTINYL_LIPOYL"/>
    <property type="match status" value="1"/>
</dbReference>
<dbReference type="EMBL" id="JAAIYP010000039">
    <property type="protein sequence ID" value="NFV81310.1"/>
    <property type="molecule type" value="Genomic_DNA"/>
</dbReference>
<organism evidence="4 5">
    <name type="scientific">Magnetospirillum aberrantis SpK</name>
    <dbReference type="NCBI Taxonomy" id="908842"/>
    <lineage>
        <taxon>Bacteria</taxon>
        <taxon>Pseudomonadati</taxon>
        <taxon>Pseudomonadota</taxon>
        <taxon>Alphaproteobacteria</taxon>
        <taxon>Rhodospirillales</taxon>
        <taxon>Rhodospirillaceae</taxon>
        <taxon>Magnetospirillum</taxon>
    </lineage>
</organism>
<dbReference type="CDD" id="cd06849">
    <property type="entry name" value="lipoyl_domain"/>
    <property type="match status" value="1"/>
</dbReference>
<gene>
    <name evidence="4" type="ORF">G4223_14430</name>
</gene>
<dbReference type="GO" id="GO:0016746">
    <property type="term" value="F:acyltransferase activity"/>
    <property type="evidence" value="ECO:0007669"/>
    <property type="project" value="UniProtKB-KW"/>
</dbReference>
<comment type="cofactor">
    <cofactor evidence="1">
        <name>(R)-lipoate</name>
        <dbReference type="ChEBI" id="CHEBI:83088"/>
    </cofactor>
</comment>
<dbReference type="PROSITE" id="PS00189">
    <property type="entry name" value="LIPOYL"/>
    <property type="match status" value="1"/>
</dbReference>
<keyword evidence="4" id="KW-0808">Transferase</keyword>
<keyword evidence="2" id="KW-0450">Lipoyl</keyword>
<dbReference type="InterPro" id="IPR011053">
    <property type="entry name" value="Single_hybrid_motif"/>
</dbReference>
<name>A0A7C9UXU4_9PROT</name>
<comment type="caution">
    <text evidence="4">The sequence shown here is derived from an EMBL/GenBank/DDBJ whole genome shotgun (WGS) entry which is preliminary data.</text>
</comment>
<evidence type="ECO:0000259" key="3">
    <source>
        <dbReference type="PROSITE" id="PS50968"/>
    </source>
</evidence>
<dbReference type="InterPro" id="IPR000089">
    <property type="entry name" value="Biotin_lipoyl"/>
</dbReference>
<dbReference type="InterPro" id="IPR003016">
    <property type="entry name" value="2-oxoA_DH_lipoyl-BS"/>
</dbReference>
<feature type="domain" description="Lipoyl-binding" evidence="3">
    <location>
        <begin position="1"/>
        <end position="88"/>
    </location>
</feature>
<dbReference type="Gene3D" id="2.40.50.100">
    <property type="match status" value="1"/>
</dbReference>
<evidence type="ECO:0000256" key="2">
    <source>
        <dbReference type="ARBA" id="ARBA00022823"/>
    </source>
</evidence>
<evidence type="ECO:0000313" key="4">
    <source>
        <dbReference type="EMBL" id="NFV81310.1"/>
    </source>
</evidence>
<keyword evidence="5" id="KW-1185">Reference proteome</keyword>
<sequence length="104" mass="11057">MIEIRVPKFPECAEPCGACFTADDKLDVFVAAVLVRAGDTVEEDDVLAEVETNKTTIEVTAPCAGTVREVLVRNADSVTEDSLLLILDDQPAALGHDTTPSAAR</sequence>
<reference evidence="4 5" key="1">
    <citation type="submission" date="2020-02" db="EMBL/GenBank/DDBJ databases">
        <authorList>
            <person name="Dziuba M."/>
            <person name="Kuznetsov B."/>
            <person name="Mardanov A."/>
            <person name="Ravin N."/>
            <person name="Grouzdev D."/>
        </authorList>
    </citation>
    <scope>NUCLEOTIDE SEQUENCE [LARGE SCALE GENOMIC DNA]</scope>
    <source>
        <strain evidence="4 5">SpK</strain>
    </source>
</reference>
<dbReference type="Pfam" id="PF00364">
    <property type="entry name" value="Biotin_lipoyl"/>
    <property type="match status" value="1"/>
</dbReference>
<dbReference type="AlphaFoldDB" id="A0A7C9UXU4"/>
<dbReference type="SUPFAM" id="SSF51230">
    <property type="entry name" value="Single hybrid motif"/>
    <property type="match status" value="1"/>
</dbReference>
<proteinExistence type="predicted"/>